<dbReference type="Proteomes" id="UP000306985">
    <property type="component" value="Unassembled WGS sequence"/>
</dbReference>
<evidence type="ECO:0000259" key="1">
    <source>
        <dbReference type="Pfam" id="PF01833"/>
    </source>
</evidence>
<proteinExistence type="predicted"/>
<organism evidence="2 3">
    <name type="scientific">Nakamurella flava</name>
    <dbReference type="NCBI Taxonomy" id="2576308"/>
    <lineage>
        <taxon>Bacteria</taxon>
        <taxon>Bacillati</taxon>
        <taxon>Actinomycetota</taxon>
        <taxon>Actinomycetes</taxon>
        <taxon>Nakamurellales</taxon>
        <taxon>Nakamurellaceae</taxon>
        <taxon>Nakamurella</taxon>
    </lineage>
</organism>
<gene>
    <name evidence="2" type="ORF">FDO65_10110</name>
</gene>
<accession>A0A4U6QNU0</accession>
<dbReference type="SUPFAM" id="SSF81296">
    <property type="entry name" value="E set domains"/>
    <property type="match status" value="1"/>
</dbReference>
<dbReference type="InterPro" id="IPR013783">
    <property type="entry name" value="Ig-like_fold"/>
</dbReference>
<dbReference type="Gene3D" id="2.60.40.10">
    <property type="entry name" value="Immunoglobulins"/>
    <property type="match status" value="1"/>
</dbReference>
<comment type="caution">
    <text evidence="2">The sequence shown here is derived from an EMBL/GenBank/DDBJ whole genome shotgun (WGS) entry which is preliminary data.</text>
</comment>
<dbReference type="AlphaFoldDB" id="A0A4U6QNU0"/>
<dbReference type="InterPro" id="IPR002909">
    <property type="entry name" value="IPT_dom"/>
</dbReference>
<dbReference type="Pfam" id="PF01833">
    <property type="entry name" value="TIG"/>
    <property type="match status" value="1"/>
</dbReference>
<evidence type="ECO:0000313" key="2">
    <source>
        <dbReference type="EMBL" id="TKV61868.1"/>
    </source>
</evidence>
<reference evidence="2 3" key="1">
    <citation type="submission" date="2019-05" db="EMBL/GenBank/DDBJ databases">
        <title>Nakamurella sp. N5BH11, whole genome shotgun sequence.</title>
        <authorList>
            <person name="Tuo L."/>
        </authorList>
    </citation>
    <scope>NUCLEOTIDE SEQUENCE [LARGE SCALE GENOMIC DNA]</scope>
    <source>
        <strain evidence="2 3">N5BH11</strain>
    </source>
</reference>
<protein>
    <recommendedName>
        <fullName evidence="1">IPT/TIG domain-containing protein</fullName>
    </recommendedName>
</protein>
<dbReference type="EMBL" id="SZZH01000001">
    <property type="protein sequence ID" value="TKV61868.1"/>
    <property type="molecule type" value="Genomic_DNA"/>
</dbReference>
<name>A0A4U6QNU0_9ACTN</name>
<dbReference type="GO" id="GO:0005975">
    <property type="term" value="P:carbohydrate metabolic process"/>
    <property type="evidence" value="ECO:0007669"/>
    <property type="project" value="UniProtKB-ARBA"/>
</dbReference>
<sequence>MTAPVLAPTSAGVLQLASAKRLRVNLAYDPSLASQVTPVWADAFGITNLTPGAPSWDKIDATAYHNADVNTGLVNKRDKKVASSREISGVWQREIFADPADNAATKRLKDSAEQNKLAQVMIFNAVDRTEQATVYIVDVTWDEQGGAAADKGVDNFTLSVQGAGVKVANPMGAAIVPDATSVNVASAAAGVRVIITGTGFAGATSVKFGSTESELFKVIGDTEIRAVVTGSTGSKPITVATPQGPDTTPLAFTIV</sequence>
<dbReference type="InterPro" id="IPR014756">
    <property type="entry name" value="Ig_E-set"/>
</dbReference>
<dbReference type="OrthoDB" id="3289082at2"/>
<feature type="domain" description="IPT/TIG" evidence="1">
    <location>
        <begin position="181"/>
        <end position="244"/>
    </location>
</feature>
<dbReference type="RefSeq" id="WP_137449173.1">
    <property type="nucleotide sequence ID" value="NZ_SZZH01000001.1"/>
</dbReference>
<evidence type="ECO:0000313" key="3">
    <source>
        <dbReference type="Proteomes" id="UP000306985"/>
    </source>
</evidence>
<keyword evidence="3" id="KW-1185">Reference proteome</keyword>